<keyword evidence="5 7" id="KW-0456">Lyase</keyword>
<dbReference type="SUPFAM" id="SSF52016">
    <property type="entry name" value="LeuD/IlvD-like"/>
    <property type="match status" value="1"/>
</dbReference>
<evidence type="ECO:0000256" key="6">
    <source>
        <dbReference type="ARBA" id="ARBA00023304"/>
    </source>
</evidence>
<dbReference type="PANTHER" id="PTHR43345">
    <property type="entry name" value="3-ISOPROPYLMALATE DEHYDRATASE SMALL SUBUNIT 2-RELATED-RELATED"/>
    <property type="match status" value="1"/>
</dbReference>
<comment type="catalytic activity">
    <reaction evidence="1 7">
        <text>(2R,3S)-3-isopropylmalate = (2S)-2-isopropylmalate</text>
        <dbReference type="Rhea" id="RHEA:32287"/>
        <dbReference type="ChEBI" id="CHEBI:1178"/>
        <dbReference type="ChEBI" id="CHEBI:35121"/>
        <dbReference type="EC" id="4.2.1.33"/>
    </reaction>
</comment>
<dbReference type="AlphaFoldDB" id="A0A2U9Q0X6"/>
<sequence length="182" mass="18742">MTGRVWVFGDSLNTDAMYPPDAMKLDVAAAAKMVFYQVRPGWTDEVQRGDIVVAGNNFGLGSSRPVAALFNELGVAALVAEEFNSLFFRNAVNAGLPAMTVPGVTEAFSDGDIGTFDLGTGEWHNDTTGAGGTVPVLPDLILDILAGGGVLPRLAERGYLPAELAETLRSAAVAVAGSGGGA</sequence>
<dbReference type="InterPro" id="IPR000573">
    <property type="entry name" value="AconitaseA/IPMdHydase_ssu_swvl"/>
</dbReference>
<reference evidence="9 10" key="1">
    <citation type="journal article" date="2013" name="Genome Announc.">
        <title>Draft genome sequence of MKD8, a conjugal recipient Mycobacterium smegmatis strain.</title>
        <authorList>
            <person name="Gray T.A."/>
            <person name="Palumbo M.J."/>
            <person name="Derbyshire K.M."/>
        </authorList>
    </citation>
    <scope>NUCLEOTIDE SEQUENCE [LARGE SCALE GENOMIC DNA]</scope>
    <source>
        <strain evidence="9 10">MKD8</strain>
    </source>
</reference>
<keyword evidence="3 7" id="KW-0432">Leucine biosynthesis</keyword>
<dbReference type="PANTHER" id="PTHR43345:SF9">
    <property type="entry name" value="3-ISOPROPYLMALATE DEHYDRATASE SMALL SUBUNIT"/>
    <property type="match status" value="1"/>
</dbReference>
<name>A0A2U9Q0X6_MYCSE</name>
<dbReference type="NCBIfam" id="TIGR02087">
    <property type="entry name" value="LEUD_arch"/>
    <property type="match status" value="1"/>
</dbReference>
<dbReference type="GO" id="GO:0003861">
    <property type="term" value="F:3-isopropylmalate dehydratase activity"/>
    <property type="evidence" value="ECO:0007669"/>
    <property type="project" value="UniProtKB-UniRule"/>
</dbReference>
<dbReference type="RefSeq" id="WP_003898276.1">
    <property type="nucleotide sequence ID" value="NZ_CP027541.1"/>
</dbReference>
<dbReference type="UniPathway" id="UPA00048">
    <property type="reaction ID" value="UER00071"/>
</dbReference>
<evidence type="ECO:0000256" key="4">
    <source>
        <dbReference type="ARBA" id="ARBA00022605"/>
    </source>
</evidence>
<protein>
    <recommendedName>
        <fullName evidence="7">3-isopropylmalate dehydratase small subunit</fullName>
        <ecNumber evidence="7">4.2.1.33</ecNumber>
    </recommendedName>
    <alternativeName>
        <fullName evidence="7">Alpha-IPM isomerase</fullName>
        <shortName evidence="7">IPMI</shortName>
    </alternativeName>
    <alternativeName>
        <fullName evidence="7">Isopropylmalate isomerase</fullName>
    </alternativeName>
</protein>
<evidence type="ECO:0000256" key="5">
    <source>
        <dbReference type="ARBA" id="ARBA00023239"/>
    </source>
</evidence>
<keyword evidence="4 7" id="KW-0028">Amino-acid biosynthesis</keyword>
<evidence type="ECO:0000256" key="3">
    <source>
        <dbReference type="ARBA" id="ARBA00022430"/>
    </source>
</evidence>
<dbReference type="InterPro" id="IPR015928">
    <property type="entry name" value="Aconitase/3IPM_dehydase_swvl"/>
</dbReference>
<evidence type="ECO:0000313" key="10">
    <source>
        <dbReference type="Proteomes" id="UP000011200"/>
    </source>
</evidence>
<keyword evidence="6 7" id="KW-0100">Branched-chain amino acid biosynthesis</keyword>
<comment type="function">
    <text evidence="7">Catalyzes the isomerization between 2-isopropylmalate and 3-isopropylmalate, via the formation of 2-isopropylmaleate.</text>
</comment>
<dbReference type="GO" id="GO:0009098">
    <property type="term" value="P:L-leucine biosynthetic process"/>
    <property type="evidence" value="ECO:0007669"/>
    <property type="project" value="UniProtKB-UniRule"/>
</dbReference>
<dbReference type="Pfam" id="PF00694">
    <property type="entry name" value="Aconitase_C"/>
    <property type="match status" value="1"/>
</dbReference>
<comment type="pathway">
    <text evidence="2 7">Amino-acid biosynthesis; L-leucine biosynthesis; L-leucine from 3-methyl-2-oxobutanoate: step 2/4.</text>
</comment>
<proteinExistence type="inferred from homology"/>
<dbReference type="InterPro" id="IPR050075">
    <property type="entry name" value="LeuD"/>
</dbReference>
<organism evidence="9 10">
    <name type="scientific">Mycolicibacterium smegmatis (strain MKD8)</name>
    <name type="common">Mycobacterium smegmatis</name>
    <dbReference type="NCBI Taxonomy" id="1214915"/>
    <lineage>
        <taxon>Bacteria</taxon>
        <taxon>Bacillati</taxon>
        <taxon>Actinomycetota</taxon>
        <taxon>Actinomycetes</taxon>
        <taxon>Mycobacteriales</taxon>
        <taxon>Mycobacteriaceae</taxon>
        <taxon>Mycolicibacterium</taxon>
    </lineage>
</organism>
<evidence type="ECO:0000256" key="1">
    <source>
        <dbReference type="ARBA" id="ARBA00000491"/>
    </source>
</evidence>
<dbReference type="InterPro" id="IPR011827">
    <property type="entry name" value="LeuD_type2/HacB/DmdB"/>
</dbReference>
<dbReference type="Proteomes" id="UP000011200">
    <property type="component" value="Chromosome"/>
</dbReference>
<dbReference type="HAMAP" id="MF_01032">
    <property type="entry name" value="LeuD_type2"/>
    <property type="match status" value="1"/>
</dbReference>
<dbReference type="SMR" id="A0A2U9Q0X6"/>
<comment type="similarity">
    <text evidence="7">Belongs to the LeuD family. LeuD type 2 subfamily.</text>
</comment>
<gene>
    <name evidence="7" type="primary">leuD</name>
    <name evidence="9" type="ORF">D806_067360</name>
</gene>
<accession>A0A2U9Q0X6</accession>
<evidence type="ECO:0000256" key="2">
    <source>
        <dbReference type="ARBA" id="ARBA00004729"/>
    </source>
</evidence>
<feature type="domain" description="Aconitase A/isopropylmalate dehydratase small subunit swivel" evidence="8">
    <location>
        <begin position="47"/>
        <end position="97"/>
    </location>
</feature>
<comment type="subunit">
    <text evidence="7">Heterodimer of LeuC and LeuD.</text>
</comment>
<dbReference type="EC" id="4.2.1.33" evidence="7"/>
<dbReference type="Gene3D" id="3.20.19.10">
    <property type="entry name" value="Aconitase, domain 4"/>
    <property type="match status" value="1"/>
</dbReference>
<evidence type="ECO:0000313" key="9">
    <source>
        <dbReference type="EMBL" id="AWT57667.1"/>
    </source>
</evidence>
<evidence type="ECO:0000259" key="8">
    <source>
        <dbReference type="Pfam" id="PF00694"/>
    </source>
</evidence>
<evidence type="ECO:0000256" key="7">
    <source>
        <dbReference type="HAMAP-Rule" id="MF_01032"/>
    </source>
</evidence>
<dbReference type="GeneID" id="93461430"/>
<dbReference type="EMBL" id="CP027541">
    <property type="protein sequence ID" value="AWT57667.1"/>
    <property type="molecule type" value="Genomic_DNA"/>
</dbReference>
<reference evidence="10" key="2">
    <citation type="submission" date="2018-03" db="EMBL/GenBank/DDBJ databases">
        <authorList>
            <person name="Derbyshire K."/>
            <person name="Gray T.A."/>
            <person name="Champion M."/>
        </authorList>
    </citation>
    <scope>NUCLEOTIDE SEQUENCE [LARGE SCALE GENOMIC DNA]</scope>
    <source>
        <strain evidence="10">MKD8</strain>
    </source>
</reference>